<dbReference type="EMBL" id="CP001819">
    <property type="protein sequence ID" value="ACZ22403.1"/>
    <property type="molecule type" value="Genomic_DNA"/>
</dbReference>
<dbReference type="HOGENOM" id="CLU_039610_0_0_11"/>
<protein>
    <submittedName>
        <fullName evidence="3">Predicted membrane protein</fullName>
    </submittedName>
</protein>
<feature type="transmembrane region" description="Helical" evidence="1">
    <location>
        <begin position="66"/>
        <end position="85"/>
    </location>
</feature>
<evidence type="ECO:0000256" key="1">
    <source>
        <dbReference type="SAM" id="Phobius"/>
    </source>
</evidence>
<feature type="transmembrane region" description="Helical" evidence="1">
    <location>
        <begin position="220"/>
        <end position="238"/>
    </location>
</feature>
<feature type="transmembrane region" description="Helical" evidence="1">
    <location>
        <begin position="355"/>
        <end position="376"/>
    </location>
</feature>
<keyword evidence="1" id="KW-1133">Transmembrane helix</keyword>
<dbReference type="PROSITE" id="PS50042">
    <property type="entry name" value="CNMP_BINDING_3"/>
    <property type="match status" value="1"/>
</dbReference>
<keyword evidence="1" id="KW-0472">Membrane</keyword>
<name>D1BJZ4_SANKS</name>
<dbReference type="Pfam" id="PF04235">
    <property type="entry name" value="DUF418"/>
    <property type="match status" value="1"/>
</dbReference>
<dbReference type="PANTHER" id="PTHR30590">
    <property type="entry name" value="INNER MEMBRANE PROTEIN"/>
    <property type="match status" value="1"/>
</dbReference>
<dbReference type="PANTHER" id="PTHR30590:SF2">
    <property type="entry name" value="INNER MEMBRANE PROTEIN"/>
    <property type="match status" value="1"/>
</dbReference>
<feature type="transmembrane region" description="Helical" evidence="1">
    <location>
        <begin position="22"/>
        <end position="46"/>
    </location>
</feature>
<dbReference type="KEGG" id="ske:Sked_24980"/>
<feature type="transmembrane region" description="Helical" evidence="1">
    <location>
        <begin position="317"/>
        <end position="343"/>
    </location>
</feature>
<feature type="domain" description="Cyclic nucleotide-binding" evidence="2">
    <location>
        <begin position="30"/>
        <end position="89"/>
    </location>
</feature>
<dbReference type="STRING" id="446469.Sked_24980"/>
<evidence type="ECO:0000313" key="4">
    <source>
        <dbReference type="Proteomes" id="UP000000322"/>
    </source>
</evidence>
<dbReference type="Proteomes" id="UP000000322">
    <property type="component" value="Chromosome"/>
</dbReference>
<dbReference type="InterPro" id="IPR000595">
    <property type="entry name" value="cNMP-bd_dom"/>
</dbReference>
<feature type="transmembrane region" description="Helical" evidence="1">
    <location>
        <begin position="285"/>
        <end position="305"/>
    </location>
</feature>
<dbReference type="eggNOG" id="COG2311">
    <property type="taxonomic scope" value="Bacteria"/>
</dbReference>
<evidence type="ECO:0000313" key="3">
    <source>
        <dbReference type="EMBL" id="ACZ22403.1"/>
    </source>
</evidence>
<dbReference type="AlphaFoldDB" id="D1BJZ4"/>
<dbReference type="InterPro" id="IPR052529">
    <property type="entry name" value="Bact_Transport_Assoc"/>
</dbReference>
<reference evidence="3 4" key="1">
    <citation type="journal article" date="2009" name="Stand. Genomic Sci.">
        <title>Complete genome sequence of Sanguibacter keddieii type strain (ST-74).</title>
        <authorList>
            <person name="Ivanova N."/>
            <person name="Sikorski J."/>
            <person name="Sims D."/>
            <person name="Brettin T."/>
            <person name="Detter J.C."/>
            <person name="Han C."/>
            <person name="Lapidus A."/>
            <person name="Copeland A."/>
            <person name="Glavina Del Rio T."/>
            <person name="Nolan M."/>
            <person name="Chen F."/>
            <person name="Lucas S."/>
            <person name="Tice H."/>
            <person name="Cheng J.F."/>
            <person name="Bruce D."/>
            <person name="Goodwin L."/>
            <person name="Pitluck S."/>
            <person name="Pati A."/>
            <person name="Mavromatis K."/>
            <person name="Chen A."/>
            <person name="Palaniappan K."/>
            <person name="D'haeseleer P."/>
            <person name="Chain P."/>
            <person name="Bristow J."/>
            <person name="Eisen J.A."/>
            <person name="Markowitz V."/>
            <person name="Hugenholtz P."/>
            <person name="Goker M."/>
            <person name="Pukall R."/>
            <person name="Klenk H.P."/>
            <person name="Kyrpides N.C."/>
        </authorList>
    </citation>
    <scope>NUCLEOTIDE SEQUENCE [LARGE SCALE GENOMIC DNA]</scope>
    <source>
        <strain evidence="4">ATCC 51767 / DSM 10542 / NCFB 3025 / ST-74</strain>
    </source>
</reference>
<sequence length="412" mass="44744">MPTSPEPETAAPSRRRDPVIDVLRGIAILGTLATNIFLFTSGFVALDEAGDLPWLHRVVNSLSNGKFLGLLTIMFGIGLEIQRQAARRAGRRWPGTYPVRAGLLFLDGVLNYVLVVQFDVLRAYAVTGFVVAFLLLTSERVQLWIAAVFVAVHVPFTFWNGVASTLTRDGQGIRVGMSADSADVPGRTLAPPSGEIGGYWAGVRGNLSSFWDGFSLDSEFSAIVVMGIAMFLLGARLYREGVFEPSGRRLRRWLMVVGLGVGMPAEQVLRSDVLGIGLDVANPMARYLAAPVIAFGLLAAVAEFYQHRPVGRAGRLLAGVGVTALSCYMLQNIIGVALSHTLVSAVDLSALEATYATWALFVGISAVLVVFANLWLRRFSRGPFEMFWHWCYRAITGDGGRPRARARREPSG</sequence>
<organism evidence="3 4">
    <name type="scientific">Sanguibacter keddieii (strain ATCC 51767 / DSM 10542 / NCFB 3025 / ST-74)</name>
    <dbReference type="NCBI Taxonomy" id="446469"/>
    <lineage>
        <taxon>Bacteria</taxon>
        <taxon>Bacillati</taxon>
        <taxon>Actinomycetota</taxon>
        <taxon>Actinomycetes</taxon>
        <taxon>Micrococcales</taxon>
        <taxon>Sanguibacteraceae</taxon>
        <taxon>Sanguibacter</taxon>
    </lineage>
</organism>
<proteinExistence type="predicted"/>
<gene>
    <name evidence="3" type="ordered locus">Sked_24980</name>
</gene>
<evidence type="ECO:0000259" key="2">
    <source>
        <dbReference type="PROSITE" id="PS50042"/>
    </source>
</evidence>
<dbReference type="InterPro" id="IPR007349">
    <property type="entry name" value="DUF418"/>
</dbReference>
<feature type="transmembrane region" description="Helical" evidence="1">
    <location>
        <begin position="250"/>
        <end position="265"/>
    </location>
</feature>
<feature type="transmembrane region" description="Helical" evidence="1">
    <location>
        <begin position="143"/>
        <end position="162"/>
    </location>
</feature>
<keyword evidence="1" id="KW-0812">Transmembrane</keyword>
<keyword evidence="4" id="KW-1185">Reference proteome</keyword>
<feature type="transmembrane region" description="Helical" evidence="1">
    <location>
        <begin position="97"/>
        <end position="114"/>
    </location>
</feature>
<feature type="transmembrane region" description="Helical" evidence="1">
    <location>
        <begin position="120"/>
        <end position="136"/>
    </location>
</feature>
<accession>D1BJZ4</accession>